<dbReference type="Pfam" id="PF01753">
    <property type="entry name" value="zf-MYND"/>
    <property type="match status" value="1"/>
</dbReference>
<evidence type="ECO:0000256" key="2">
    <source>
        <dbReference type="ARBA" id="ARBA00022771"/>
    </source>
</evidence>
<evidence type="ECO:0000256" key="4">
    <source>
        <dbReference type="PROSITE-ProRule" id="PRU00134"/>
    </source>
</evidence>
<name>A0AA39NWX6_9AGAR</name>
<keyword evidence="7" id="KW-1185">Reference proteome</keyword>
<dbReference type="AlphaFoldDB" id="A0AA39NWX6"/>
<evidence type="ECO:0000313" key="7">
    <source>
        <dbReference type="Proteomes" id="UP001175227"/>
    </source>
</evidence>
<dbReference type="InterPro" id="IPR002893">
    <property type="entry name" value="Znf_MYND"/>
</dbReference>
<proteinExistence type="predicted"/>
<organism evidence="6 7">
    <name type="scientific">Armillaria novae-zelandiae</name>
    <dbReference type="NCBI Taxonomy" id="153914"/>
    <lineage>
        <taxon>Eukaryota</taxon>
        <taxon>Fungi</taxon>
        <taxon>Dikarya</taxon>
        <taxon>Basidiomycota</taxon>
        <taxon>Agaricomycotina</taxon>
        <taxon>Agaricomycetes</taxon>
        <taxon>Agaricomycetidae</taxon>
        <taxon>Agaricales</taxon>
        <taxon>Marasmiineae</taxon>
        <taxon>Physalacriaceae</taxon>
        <taxon>Armillaria</taxon>
    </lineage>
</organism>
<evidence type="ECO:0000256" key="1">
    <source>
        <dbReference type="ARBA" id="ARBA00022723"/>
    </source>
</evidence>
<evidence type="ECO:0000259" key="5">
    <source>
        <dbReference type="PROSITE" id="PS50865"/>
    </source>
</evidence>
<gene>
    <name evidence="6" type="ORF">IW261DRAFT_1504190</name>
</gene>
<feature type="domain" description="MYND-type" evidence="5">
    <location>
        <begin position="214"/>
        <end position="255"/>
    </location>
</feature>
<comment type="caution">
    <text evidence="6">The sequence shown here is derived from an EMBL/GenBank/DDBJ whole genome shotgun (WGS) entry which is preliminary data.</text>
</comment>
<keyword evidence="2 4" id="KW-0863">Zinc-finger</keyword>
<dbReference type="SUPFAM" id="SSF144232">
    <property type="entry name" value="HIT/MYND zinc finger-like"/>
    <property type="match status" value="1"/>
</dbReference>
<keyword evidence="3" id="KW-0862">Zinc</keyword>
<protein>
    <recommendedName>
        <fullName evidence="5">MYND-type domain-containing protein</fullName>
    </recommendedName>
</protein>
<dbReference type="Proteomes" id="UP001175227">
    <property type="component" value="Unassembled WGS sequence"/>
</dbReference>
<evidence type="ECO:0000256" key="3">
    <source>
        <dbReference type="ARBA" id="ARBA00022833"/>
    </source>
</evidence>
<accession>A0AA39NWX6</accession>
<dbReference type="EMBL" id="JAUEPR010000033">
    <property type="protein sequence ID" value="KAK0473401.1"/>
    <property type="molecule type" value="Genomic_DNA"/>
</dbReference>
<dbReference type="GO" id="GO:0008270">
    <property type="term" value="F:zinc ion binding"/>
    <property type="evidence" value="ECO:0007669"/>
    <property type="project" value="UniProtKB-KW"/>
</dbReference>
<dbReference type="PROSITE" id="PS50865">
    <property type="entry name" value="ZF_MYND_2"/>
    <property type="match status" value="1"/>
</dbReference>
<evidence type="ECO:0000313" key="6">
    <source>
        <dbReference type="EMBL" id="KAK0473401.1"/>
    </source>
</evidence>
<dbReference type="Gene3D" id="6.10.140.2220">
    <property type="match status" value="1"/>
</dbReference>
<sequence>MPDAALLFITHILGTLEIDTINMRLLNGPLTLMAYALDFHSDYIICPFIACHGPTIVTALMTRLASSKLTCELGNIKDRKLDKHIQGNMAESSFVLCIKILEICIRMRGLPCVVQILQGRLLPTCFKAALFLGHRSRILCSALFRRIATFSIYPKVMHLVIKSDRHLETHGLKALAKSTVLELWTSWNILYDTVVERHTTKPSYSVLPRKLCNNPQCPNPYIRPVDAKRCKGCLYVHYCSRECQKDHWTSHRQKSGELMRVDTLYQDFAEWMVDLDLPRFLADTKEIRQRLEEKRAMTEPYNKYPMVVEDIARTTGIGRMPEVMTILNEVFFYAALPVW</sequence>
<reference evidence="6" key="1">
    <citation type="submission" date="2023-06" db="EMBL/GenBank/DDBJ databases">
        <authorList>
            <consortium name="Lawrence Berkeley National Laboratory"/>
            <person name="Ahrendt S."/>
            <person name="Sahu N."/>
            <person name="Indic B."/>
            <person name="Wong-Bajracharya J."/>
            <person name="Merenyi Z."/>
            <person name="Ke H.-M."/>
            <person name="Monk M."/>
            <person name="Kocsube S."/>
            <person name="Drula E."/>
            <person name="Lipzen A."/>
            <person name="Balint B."/>
            <person name="Henrissat B."/>
            <person name="Andreopoulos B."/>
            <person name="Martin F.M."/>
            <person name="Harder C.B."/>
            <person name="Rigling D."/>
            <person name="Ford K.L."/>
            <person name="Foster G.D."/>
            <person name="Pangilinan J."/>
            <person name="Papanicolaou A."/>
            <person name="Barry K."/>
            <person name="LaButti K."/>
            <person name="Viragh M."/>
            <person name="Koriabine M."/>
            <person name="Yan M."/>
            <person name="Riley R."/>
            <person name="Champramary S."/>
            <person name="Plett K.L."/>
            <person name="Tsai I.J."/>
            <person name="Slot J."/>
            <person name="Sipos G."/>
            <person name="Plett J."/>
            <person name="Nagy L.G."/>
            <person name="Grigoriev I.V."/>
        </authorList>
    </citation>
    <scope>NUCLEOTIDE SEQUENCE</scope>
    <source>
        <strain evidence="6">ICMP 16352</strain>
    </source>
</reference>
<keyword evidence="1" id="KW-0479">Metal-binding</keyword>